<keyword evidence="6 10" id="KW-0456">Lyase</keyword>
<dbReference type="NCBIfam" id="NF003820">
    <property type="entry name" value="PRK05414.1"/>
    <property type="match status" value="1"/>
</dbReference>
<feature type="binding site" evidence="10">
    <location>
        <begin position="261"/>
        <end position="265"/>
    </location>
    <ligand>
        <name>NAD(+)</name>
        <dbReference type="ChEBI" id="CHEBI:57540"/>
    </ligand>
</feature>
<evidence type="ECO:0000259" key="12">
    <source>
        <dbReference type="Pfam" id="PF17391"/>
    </source>
</evidence>
<feature type="binding site" evidence="10">
    <location>
        <position position="194"/>
    </location>
    <ligand>
        <name>NAD(+)</name>
        <dbReference type="ChEBI" id="CHEBI:57540"/>
    </ligand>
</feature>
<dbReference type="FunFam" id="3.40.50.10730:FF:000001">
    <property type="entry name" value="Urocanate hydratase"/>
    <property type="match status" value="1"/>
</dbReference>
<keyword evidence="15" id="KW-1185">Reference proteome</keyword>
<comment type="caution">
    <text evidence="14">The sequence shown here is derived from an EMBL/GenBank/DDBJ whole genome shotgun (WGS) entry which is preliminary data.</text>
</comment>
<evidence type="ECO:0000313" key="14">
    <source>
        <dbReference type="EMBL" id="GII31084.1"/>
    </source>
</evidence>
<sequence>MEQSGPRPVRAPRGTSLNTQGWQQEAALRMLMNNLDPEVAEHPDKLVVYGGTGRAARDWRSFDAIVRTLGTLRADETLLVQSGRPVGVMTTHEWAPRVLLANSNLVGDWATWPEFRRLEQLGLTMYGQMTAGSWIYIGTQGILQGTYETFAAVAAKRFGGSLAGTITLTAGLGGMGGAQPLAVTMNGGVAICVDCDPRSIDRRIEHGYLDVKAANLDEALRLAYEARDLRRPLSIGVEANAAVAVPELLARSAEIDVVTDQTSAHDPLSYLPVGMAFEDMAAEAAKDPEGFTERARASMARHVAAMVGFQDAGAEVFDYGNSIRGEAELAGYGRAFDFPGFVPAYIRPLFCEGKGPFRWAALSGEAEDIAKTDKAILELFPDNEPLARWIRMAGERVKFQGLPARICWLGYGERDRAGERFNDMVASGELQAPIVIGRDHLDAGSVASPYRETEAMLDGSDAIADWPLLNAMVNVASGASWVSIHHGGGVGIGRSIHAGQVTVADGTALAGEKIRRVLTNDPGMGVIRHVDAGYDRAAEVAQERGVRIPMSEGE</sequence>
<comment type="catalytic activity">
    <reaction evidence="8 10">
        <text>4-imidazolone-5-propanoate = trans-urocanate + H2O</text>
        <dbReference type="Rhea" id="RHEA:13101"/>
        <dbReference type="ChEBI" id="CHEBI:15377"/>
        <dbReference type="ChEBI" id="CHEBI:17771"/>
        <dbReference type="ChEBI" id="CHEBI:77893"/>
        <dbReference type="EC" id="4.2.1.49"/>
    </reaction>
</comment>
<feature type="active site" evidence="10">
    <location>
        <position position="407"/>
    </location>
</feature>
<feature type="binding site" evidence="10">
    <location>
        <begin position="174"/>
        <end position="176"/>
    </location>
    <ligand>
        <name>NAD(+)</name>
        <dbReference type="ChEBI" id="CHEBI:57540"/>
    </ligand>
</feature>
<dbReference type="InterPro" id="IPR023637">
    <property type="entry name" value="Urocanase-like"/>
</dbReference>
<comment type="cofactor">
    <cofactor evidence="10">
        <name>NAD(+)</name>
        <dbReference type="ChEBI" id="CHEBI:57540"/>
    </cofactor>
    <text evidence="10">Binds 1 NAD(+) per subunit.</text>
</comment>
<feature type="binding site" evidence="10">
    <location>
        <begin position="270"/>
        <end position="271"/>
    </location>
    <ligand>
        <name>NAD(+)</name>
        <dbReference type="ChEBI" id="CHEBI:57540"/>
    </ligand>
</feature>
<protein>
    <recommendedName>
        <fullName evidence="3 10">Urocanate hydratase</fullName>
        <shortName evidence="10">Urocanase</shortName>
        <ecNumber evidence="3 10">4.2.1.49</ecNumber>
    </recommendedName>
    <alternativeName>
        <fullName evidence="7 10">Imidazolonepropionate hydrolase</fullName>
    </alternativeName>
</protein>
<comment type="pathway">
    <text evidence="1 10">Amino-acid degradation; L-histidine degradation into L-glutamate; N-formimidoyl-L-glutamate from L-histidine: step 2/3.</text>
</comment>
<dbReference type="PROSITE" id="PS01233">
    <property type="entry name" value="UROCANASE"/>
    <property type="match status" value="1"/>
</dbReference>
<evidence type="ECO:0000256" key="6">
    <source>
        <dbReference type="ARBA" id="ARBA00023239"/>
    </source>
</evidence>
<evidence type="ECO:0000259" key="13">
    <source>
        <dbReference type="Pfam" id="PF17392"/>
    </source>
</evidence>
<dbReference type="InterPro" id="IPR035085">
    <property type="entry name" value="Urocanase_Rossmann-like"/>
</dbReference>
<comment type="subcellular location">
    <subcellularLocation>
        <location evidence="10">Cytoplasm</location>
    </subcellularLocation>
</comment>
<dbReference type="Pfam" id="PF17392">
    <property type="entry name" value="Urocanase_C"/>
    <property type="match status" value="1"/>
</dbReference>
<comment type="similarity">
    <text evidence="2 10">Belongs to the urocanase family.</text>
</comment>
<feature type="binding site" evidence="10">
    <location>
        <position position="489"/>
    </location>
    <ligand>
        <name>NAD(+)</name>
        <dbReference type="ChEBI" id="CHEBI:57540"/>
    </ligand>
</feature>
<dbReference type="GO" id="GO:0019556">
    <property type="term" value="P:L-histidine catabolic process to glutamate and formamide"/>
    <property type="evidence" value="ECO:0007669"/>
    <property type="project" value="UniProtKB-UniPathway"/>
</dbReference>
<evidence type="ECO:0000256" key="10">
    <source>
        <dbReference type="HAMAP-Rule" id="MF_00577"/>
    </source>
</evidence>
<proteinExistence type="inferred from homology"/>
<dbReference type="GO" id="GO:0019557">
    <property type="term" value="P:L-histidine catabolic process to glutamate and formate"/>
    <property type="evidence" value="ECO:0007669"/>
    <property type="project" value="UniProtKB-UniPathway"/>
</dbReference>
<evidence type="ECO:0000256" key="5">
    <source>
        <dbReference type="ARBA" id="ARBA00023027"/>
    </source>
</evidence>
<feature type="domain" description="Urocanase Rossmann-like" evidence="11">
    <location>
        <begin position="138"/>
        <end position="345"/>
    </location>
</feature>
<feature type="binding site" evidence="10">
    <location>
        <begin position="240"/>
        <end position="241"/>
    </location>
    <ligand>
        <name>NAD(+)</name>
        <dbReference type="ChEBI" id="CHEBI:57540"/>
    </ligand>
</feature>
<dbReference type="InterPro" id="IPR055351">
    <property type="entry name" value="Urocanase"/>
</dbReference>
<dbReference type="InterPro" id="IPR023636">
    <property type="entry name" value="Urocanase_CS"/>
</dbReference>
<dbReference type="EMBL" id="BOOO01000022">
    <property type="protein sequence ID" value="GII31084.1"/>
    <property type="molecule type" value="Genomic_DNA"/>
</dbReference>
<feature type="binding site" evidence="10">
    <location>
        <begin position="50"/>
        <end position="51"/>
    </location>
    <ligand>
        <name>NAD(+)</name>
        <dbReference type="ChEBI" id="CHEBI:57540"/>
    </ligand>
</feature>
<dbReference type="UniPathway" id="UPA00379">
    <property type="reaction ID" value="UER00550"/>
</dbReference>
<feature type="binding site" evidence="10">
    <location>
        <position position="319"/>
    </location>
    <ligand>
        <name>NAD(+)</name>
        <dbReference type="ChEBI" id="CHEBI:57540"/>
    </ligand>
</feature>
<dbReference type="PIRSF" id="PIRSF001423">
    <property type="entry name" value="Urocanate_hydrat"/>
    <property type="match status" value="1"/>
</dbReference>
<dbReference type="GO" id="GO:0005737">
    <property type="term" value="C:cytoplasm"/>
    <property type="evidence" value="ECO:0007669"/>
    <property type="project" value="UniProtKB-SubCell"/>
</dbReference>
<dbReference type="AlphaFoldDB" id="A0A8J3X8M8"/>
<evidence type="ECO:0000256" key="1">
    <source>
        <dbReference type="ARBA" id="ARBA00004794"/>
    </source>
</evidence>
<evidence type="ECO:0000256" key="4">
    <source>
        <dbReference type="ARBA" id="ARBA00022808"/>
    </source>
</evidence>
<comment type="function">
    <text evidence="9 10">Catalyzes the conversion of urocanate to 4-imidazolone-5-propionate.</text>
</comment>
<dbReference type="InterPro" id="IPR035401">
    <property type="entry name" value="Urocanase_C"/>
</dbReference>
<dbReference type="InterPro" id="IPR036190">
    <property type="entry name" value="Urocanase_sf"/>
</dbReference>
<dbReference type="SUPFAM" id="SSF111326">
    <property type="entry name" value="Urocanase"/>
    <property type="match status" value="1"/>
</dbReference>
<dbReference type="Proteomes" id="UP000650628">
    <property type="component" value="Unassembled WGS sequence"/>
</dbReference>
<dbReference type="Pfam" id="PF17391">
    <property type="entry name" value="Urocanase_N"/>
    <property type="match status" value="1"/>
</dbReference>
<evidence type="ECO:0000256" key="8">
    <source>
        <dbReference type="ARBA" id="ARBA00047623"/>
    </source>
</evidence>
<evidence type="ECO:0000259" key="11">
    <source>
        <dbReference type="Pfam" id="PF01175"/>
    </source>
</evidence>
<dbReference type="Gene3D" id="3.40.50.10730">
    <property type="entry name" value="Urocanase like domains"/>
    <property type="match status" value="1"/>
</dbReference>
<dbReference type="InterPro" id="IPR038364">
    <property type="entry name" value="Urocanase_central_sf"/>
</dbReference>
<dbReference type="EC" id="4.2.1.49" evidence="3 10"/>
<name>A0A8J3X8M8_9ACTN</name>
<dbReference type="GO" id="GO:0016153">
    <property type="term" value="F:urocanate hydratase activity"/>
    <property type="evidence" value="ECO:0007669"/>
    <property type="project" value="UniProtKB-UniRule"/>
</dbReference>
<keyword evidence="4 10" id="KW-0369">Histidine metabolism</keyword>
<keyword evidence="10" id="KW-0963">Cytoplasm</keyword>
<dbReference type="HAMAP" id="MF_00577">
    <property type="entry name" value="HutU"/>
    <property type="match status" value="1"/>
</dbReference>
<dbReference type="PANTHER" id="PTHR12216">
    <property type="entry name" value="UROCANATE HYDRATASE"/>
    <property type="match status" value="1"/>
</dbReference>
<feature type="domain" description="Urocanase N-terminal" evidence="12">
    <location>
        <begin position="9"/>
        <end position="135"/>
    </location>
</feature>
<dbReference type="Gene3D" id="3.40.1770.10">
    <property type="entry name" value="Urocanase superfamily"/>
    <property type="match status" value="1"/>
</dbReference>
<feature type="binding site" evidence="10">
    <location>
        <position position="128"/>
    </location>
    <ligand>
        <name>NAD(+)</name>
        <dbReference type="ChEBI" id="CHEBI:57540"/>
    </ligand>
</feature>
<evidence type="ECO:0000313" key="15">
    <source>
        <dbReference type="Proteomes" id="UP000650628"/>
    </source>
</evidence>
<evidence type="ECO:0000256" key="9">
    <source>
        <dbReference type="ARBA" id="ARBA00056569"/>
    </source>
</evidence>
<dbReference type="PANTHER" id="PTHR12216:SF4">
    <property type="entry name" value="UROCANATE HYDRATASE"/>
    <property type="match status" value="1"/>
</dbReference>
<feature type="domain" description="Urocanase C-terminal" evidence="13">
    <location>
        <begin position="348"/>
        <end position="542"/>
    </location>
</feature>
<comment type="caution">
    <text evidence="10">Lacks conserved residue(s) required for the propagation of feature annotation.</text>
</comment>
<accession>A0A8J3X8M8</accession>
<dbReference type="NCBIfam" id="TIGR01228">
    <property type="entry name" value="hutU"/>
    <property type="match status" value="1"/>
</dbReference>
<keyword evidence="5 10" id="KW-0520">NAD</keyword>
<organism evidence="14 15">
    <name type="scientific">Planotetraspora mira</name>
    <dbReference type="NCBI Taxonomy" id="58121"/>
    <lineage>
        <taxon>Bacteria</taxon>
        <taxon>Bacillati</taxon>
        <taxon>Actinomycetota</taxon>
        <taxon>Actinomycetes</taxon>
        <taxon>Streptosporangiales</taxon>
        <taxon>Streptosporangiaceae</taxon>
        <taxon>Planotetraspora</taxon>
    </lineage>
</organism>
<gene>
    <name evidence="10 14" type="primary">hutU</name>
    <name evidence="14" type="ORF">Pmi06nite_45260</name>
</gene>
<dbReference type="InterPro" id="IPR035400">
    <property type="entry name" value="Urocanase_N"/>
</dbReference>
<dbReference type="Pfam" id="PF01175">
    <property type="entry name" value="Urocanase"/>
    <property type="match status" value="1"/>
</dbReference>
<evidence type="ECO:0000256" key="7">
    <source>
        <dbReference type="ARBA" id="ARBA00031640"/>
    </source>
</evidence>
<evidence type="ECO:0000256" key="3">
    <source>
        <dbReference type="ARBA" id="ARBA00011992"/>
    </source>
</evidence>
<evidence type="ECO:0000256" key="2">
    <source>
        <dbReference type="ARBA" id="ARBA00007578"/>
    </source>
</evidence>
<reference evidence="14 15" key="1">
    <citation type="submission" date="2021-01" db="EMBL/GenBank/DDBJ databases">
        <title>Whole genome shotgun sequence of Planotetraspora mira NBRC 15435.</title>
        <authorList>
            <person name="Komaki H."/>
            <person name="Tamura T."/>
        </authorList>
    </citation>
    <scope>NUCLEOTIDE SEQUENCE [LARGE SCALE GENOMIC DNA]</scope>
    <source>
        <strain evidence="14 15">NBRC 15435</strain>
    </source>
</reference>